<gene>
    <name evidence="1" type="ORF">PXEA_LOCUS31327</name>
</gene>
<dbReference type="EMBL" id="CAAALY010256256">
    <property type="protein sequence ID" value="VEL37887.1"/>
    <property type="molecule type" value="Genomic_DNA"/>
</dbReference>
<comment type="caution">
    <text evidence="1">The sequence shown here is derived from an EMBL/GenBank/DDBJ whole genome shotgun (WGS) entry which is preliminary data.</text>
</comment>
<name>A0A3S5AU91_9PLAT</name>
<evidence type="ECO:0000313" key="2">
    <source>
        <dbReference type="Proteomes" id="UP000784294"/>
    </source>
</evidence>
<organism evidence="1 2">
    <name type="scientific">Protopolystoma xenopodis</name>
    <dbReference type="NCBI Taxonomy" id="117903"/>
    <lineage>
        <taxon>Eukaryota</taxon>
        <taxon>Metazoa</taxon>
        <taxon>Spiralia</taxon>
        <taxon>Lophotrochozoa</taxon>
        <taxon>Platyhelminthes</taxon>
        <taxon>Monogenea</taxon>
        <taxon>Polyopisthocotylea</taxon>
        <taxon>Polystomatidea</taxon>
        <taxon>Polystomatidae</taxon>
        <taxon>Protopolystoma</taxon>
    </lineage>
</organism>
<protein>
    <submittedName>
        <fullName evidence="1">Uncharacterized protein</fullName>
    </submittedName>
</protein>
<evidence type="ECO:0000313" key="1">
    <source>
        <dbReference type="EMBL" id="VEL37887.1"/>
    </source>
</evidence>
<sequence>MSNHDIPSEATMLACHGNTFCPLVTFDPLIKLLIFLPVRILVSASIQDELQLISINMMPRRHHHRHQQQCHPPPLYRRQLLDNPCGTGSDHVPTSWPRVTTWPCSPIVDVLQQVGGESKMYHACLLDRLWMKG</sequence>
<dbReference type="Proteomes" id="UP000784294">
    <property type="component" value="Unassembled WGS sequence"/>
</dbReference>
<accession>A0A3S5AU91</accession>
<dbReference type="AlphaFoldDB" id="A0A3S5AU91"/>
<proteinExistence type="predicted"/>
<reference evidence="1" key="1">
    <citation type="submission" date="2018-11" db="EMBL/GenBank/DDBJ databases">
        <authorList>
            <consortium name="Pathogen Informatics"/>
        </authorList>
    </citation>
    <scope>NUCLEOTIDE SEQUENCE</scope>
</reference>
<keyword evidence="2" id="KW-1185">Reference proteome</keyword>